<dbReference type="GO" id="GO:0015031">
    <property type="term" value="P:protein transport"/>
    <property type="evidence" value="ECO:0007669"/>
    <property type="project" value="UniProtKB-KW"/>
</dbReference>
<proteinExistence type="inferred from homology"/>
<dbReference type="InterPro" id="IPR046792">
    <property type="entry name" value="Peptidase_C54_cat"/>
</dbReference>
<evidence type="ECO:0000256" key="5">
    <source>
        <dbReference type="ARBA" id="ARBA00022801"/>
    </source>
</evidence>
<feature type="region of interest" description="Disordered" evidence="11">
    <location>
        <begin position="1"/>
        <end position="26"/>
    </location>
</feature>
<evidence type="ECO:0000313" key="14">
    <source>
        <dbReference type="Proteomes" id="UP001151582"/>
    </source>
</evidence>
<keyword evidence="14" id="KW-1185">Reference proteome</keyword>
<gene>
    <name evidence="13" type="primary">ATG4</name>
    <name evidence="13" type="ORF">H4R34_005013</name>
</gene>
<comment type="caution">
    <text evidence="13">The sequence shown here is derived from an EMBL/GenBank/DDBJ whole genome shotgun (WGS) entry which is preliminary data.</text>
</comment>
<comment type="similarity">
    <text evidence="1 10">Belongs to the peptidase C54 family.</text>
</comment>
<feature type="compositionally biased region" description="Polar residues" evidence="11">
    <location>
        <begin position="10"/>
        <end position="26"/>
    </location>
</feature>
<dbReference type="GO" id="GO:0034727">
    <property type="term" value="P:piecemeal microautophagy of the nucleus"/>
    <property type="evidence" value="ECO:0007669"/>
    <property type="project" value="TreeGrafter"/>
</dbReference>
<dbReference type="GO" id="GO:0000045">
    <property type="term" value="P:autophagosome assembly"/>
    <property type="evidence" value="ECO:0007669"/>
    <property type="project" value="TreeGrafter"/>
</dbReference>
<evidence type="ECO:0000256" key="4">
    <source>
        <dbReference type="ARBA" id="ARBA00022670"/>
    </source>
</evidence>
<feature type="compositionally biased region" description="Low complexity" evidence="11">
    <location>
        <begin position="513"/>
        <end position="533"/>
    </location>
</feature>
<dbReference type="OrthoDB" id="2960936at2759"/>
<sequence>MTERSPPDSGKSSAPSHPSTGLQGLSQTVSNNVRNWLHALTTAVEQWSVGSTTHPPNELWLLGKRYVRTPERDIAEPSSSTHGSTMTPETNGNAAVSANSTLIEPPSRTFLAAGQPLTIAPQLPSSQTALNTLPDLYPPDFLADFKSRVWCTYRSHFPPLSSVAALTSDSGWGCMLRAAQSLVAQAFVLLLLGRDWSVDDHTLDAQAVERYRRILTLFLDHPDADTPLALHHMVRRGQTFGMRVGEWFGPHTTCHVLRDLVNGAQPFGMRVHLAADGVIYRDLLTQTWEPTAVVSTSLPYGPVAAQTGADDSTAEPALGPTIILVPTRLGIHQINQVYHAFLRYCFTLPQFIGIAGGKPSSAAYFIGLEGHDHLLYLDPHYVRPTPQRVHHPGHDGLIDWADTASFHCTKPSKIALSQLDPCMMLGFFIRNQAEFDDLAGSLHAFGTQEANGASVITIAATAPQYLFADSEASGEDTSDFPDSEQLCLPSDDDNDDDDGGVDLIESNDLELASQTSDFSSHSSSICRASSMPSSPSPLRPDGLADDLVDVTEAQALDPPVTLYPRDVEDENESRDHGIIAESDSSDALDGSQHLSPVPEQGYCVVDATESNASLATRPSLDAQRLARFQP</sequence>
<dbReference type="InterPro" id="IPR038765">
    <property type="entry name" value="Papain-like_cys_pep_sf"/>
</dbReference>
<evidence type="ECO:0000256" key="1">
    <source>
        <dbReference type="ARBA" id="ARBA00010958"/>
    </source>
</evidence>
<dbReference type="EMBL" id="JANBQB010000789">
    <property type="protein sequence ID" value="KAJ1973617.1"/>
    <property type="molecule type" value="Genomic_DNA"/>
</dbReference>
<feature type="region of interest" description="Disordered" evidence="11">
    <location>
        <begin position="72"/>
        <end position="91"/>
    </location>
</feature>
<feature type="region of interest" description="Disordered" evidence="11">
    <location>
        <begin position="471"/>
        <end position="597"/>
    </location>
</feature>
<dbReference type="PANTHER" id="PTHR22624:SF49">
    <property type="entry name" value="CYSTEINE PROTEASE"/>
    <property type="match status" value="1"/>
</dbReference>
<evidence type="ECO:0000256" key="2">
    <source>
        <dbReference type="ARBA" id="ARBA00022448"/>
    </source>
</evidence>
<dbReference type="PANTHER" id="PTHR22624">
    <property type="entry name" value="CYSTEINE PROTEASE ATG4"/>
    <property type="match status" value="1"/>
</dbReference>
<feature type="compositionally biased region" description="Polar residues" evidence="11">
    <location>
        <begin position="77"/>
        <end position="91"/>
    </location>
</feature>
<feature type="compositionally biased region" description="Acidic residues" evidence="11">
    <location>
        <begin position="472"/>
        <end position="482"/>
    </location>
</feature>
<keyword evidence="7" id="KW-0653">Protein transport</keyword>
<dbReference type="GO" id="GO:0000423">
    <property type="term" value="P:mitophagy"/>
    <property type="evidence" value="ECO:0007669"/>
    <property type="project" value="TreeGrafter"/>
</dbReference>
<organism evidence="13 14">
    <name type="scientific">Dimargaris verticillata</name>
    <dbReference type="NCBI Taxonomy" id="2761393"/>
    <lineage>
        <taxon>Eukaryota</taxon>
        <taxon>Fungi</taxon>
        <taxon>Fungi incertae sedis</taxon>
        <taxon>Zoopagomycota</taxon>
        <taxon>Kickxellomycotina</taxon>
        <taxon>Dimargaritomycetes</taxon>
        <taxon>Dimargaritales</taxon>
        <taxon>Dimargaritaceae</taxon>
        <taxon>Dimargaris</taxon>
    </lineage>
</organism>
<accession>A0A9W8B362</accession>
<feature type="compositionally biased region" description="Acidic residues" evidence="11">
    <location>
        <begin position="490"/>
        <end position="508"/>
    </location>
</feature>
<evidence type="ECO:0000259" key="12">
    <source>
        <dbReference type="Pfam" id="PF03416"/>
    </source>
</evidence>
<keyword evidence="3 10" id="KW-0963">Cytoplasm</keyword>
<dbReference type="GO" id="GO:0019786">
    <property type="term" value="F:protein-phosphatidylethanolamide deconjugating activity"/>
    <property type="evidence" value="ECO:0007669"/>
    <property type="project" value="InterPro"/>
</dbReference>
<protein>
    <recommendedName>
        <fullName evidence="10">Cysteine protease</fullName>
        <ecNumber evidence="10">3.4.22.-</ecNumber>
    </recommendedName>
</protein>
<dbReference type="Proteomes" id="UP001151582">
    <property type="component" value="Unassembled WGS sequence"/>
</dbReference>
<dbReference type="SUPFAM" id="SSF54001">
    <property type="entry name" value="Cysteine proteinases"/>
    <property type="match status" value="1"/>
</dbReference>
<evidence type="ECO:0000256" key="11">
    <source>
        <dbReference type="SAM" id="MobiDB-lite"/>
    </source>
</evidence>
<comment type="subcellular location">
    <subcellularLocation>
        <location evidence="10">Nucleus</location>
    </subcellularLocation>
    <subcellularLocation>
        <location evidence="10">Cytoplasm</location>
    </subcellularLocation>
</comment>
<dbReference type="Pfam" id="PF03416">
    <property type="entry name" value="Peptidase_C54"/>
    <property type="match status" value="1"/>
</dbReference>
<comment type="catalytic activity">
    <reaction evidence="9">
        <text>[protein]-C-terminal L-amino acid-glycyl-phosphatidylethanolamide + H2O = [protein]-C-terminal L-amino acid-glycine + a 1,2-diacyl-sn-glycero-3-phosphoethanolamine</text>
        <dbReference type="Rhea" id="RHEA:67548"/>
        <dbReference type="Rhea" id="RHEA-COMP:17323"/>
        <dbReference type="Rhea" id="RHEA-COMP:17324"/>
        <dbReference type="ChEBI" id="CHEBI:15377"/>
        <dbReference type="ChEBI" id="CHEBI:64612"/>
        <dbReference type="ChEBI" id="CHEBI:172940"/>
        <dbReference type="ChEBI" id="CHEBI:172941"/>
    </reaction>
    <physiologicalReaction direction="left-to-right" evidence="9">
        <dbReference type="Rhea" id="RHEA:67549"/>
    </physiologicalReaction>
</comment>
<evidence type="ECO:0000256" key="7">
    <source>
        <dbReference type="ARBA" id="ARBA00022927"/>
    </source>
</evidence>
<keyword evidence="10" id="KW-0539">Nucleus</keyword>
<evidence type="ECO:0000256" key="6">
    <source>
        <dbReference type="ARBA" id="ARBA00022807"/>
    </source>
</evidence>
<feature type="domain" description="Peptidase C54 catalytic" evidence="12">
    <location>
        <begin position="140"/>
        <end position="439"/>
    </location>
</feature>
<dbReference type="GO" id="GO:0004197">
    <property type="term" value="F:cysteine-type endopeptidase activity"/>
    <property type="evidence" value="ECO:0007669"/>
    <property type="project" value="TreeGrafter"/>
</dbReference>
<evidence type="ECO:0000313" key="13">
    <source>
        <dbReference type="EMBL" id="KAJ1973617.1"/>
    </source>
</evidence>
<evidence type="ECO:0000256" key="8">
    <source>
        <dbReference type="ARBA" id="ARBA00023006"/>
    </source>
</evidence>
<dbReference type="GO" id="GO:0035973">
    <property type="term" value="P:aggrephagy"/>
    <property type="evidence" value="ECO:0007669"/>
    <property type="project" value="TreeGrafter"/>
</dbReference>
<reference evidence="13" key="1">
    <citation type="submission" date="2022-07" db="EMBL/GenBank/DDBJ databases">
        <title>Phylogenomic reconstructions and comparative analyses of Kickxellomycotina fungi.</title>
        <authorList>
            <person name="Reynolds N.K."/>
            <person name="Stajich J.E."/>
            <person name="Barry K."/>
            <person name="Grigoriev I.V."/>
            <person name="Crous P."/>
            <person name="Smith M.E."/>
        </authorList>
    </citation>
    <scope>NUCLEOTIDE SEQUENCE</scope>
    <source>
        <strain evidence="13">RSA 567</strain>
    </source>
</reference>
<dbReference type="GO" id="GO:0005634">
    <property type="term" value="C:nucleus"/>
    <property type="evidence" value="ECO:0007669"/>
    <property type="project" value="UniProtKB-SubCell"/>
</dbReference>
<name>A0A9W8B362_9FUNG</name>
<dbReference type="GO" id="GO:0016485">
    <property type="term" value="P:protein processing"/>
    <property type="evidence" value="ECO:0007669"/>
    <property type="project" value="TreeGrafter"/>
</dbReference>
<evidence type="ECO:0000256" key="9">
    <source>
        <dbReference type="ARBA" id="ARBA00029362"/>
    </source>
</evidence>
<keyword evidence="6" id="KW-0788">Thiol protease</keyword>
<keyword evidence="5 10" id="KW-0378">Hydrolase</keyword>
<evidence type="ECO:0000256" key="10">
    <source>
        <dbReference type="RuleBase" id="RU363115"/>
    </source>
</evidence>
<dbReference type="GO" id="GO:0005737">
    <property type="term" value="C:cytoplasm"/>
    <property type="evidence" value="ECO:0007669"/>
    <property type="project" value="UniProtKB-SubCell"/>
</dbReference>
<keyword evidence="4 10" id="KW-0645">Protease</keyword>
<dbReference type="InterPro" id="IPR005078">
    <property type="entry name" value="Peptidase_C54"/>
</dbReference>
<dbReference type="AlphaFoldDB" id="A0A9W8B362"/>
<comment type="function">
    <text evidence="10">Required for selective autophagic degradation of the nucleus (nucleophagy) as well as for mitophagy which contributes to regulate mitochondrial quantity and quality by eliminating the mitochondria to a basal level to fulfill cellular energy requirements and preventing excess ROS production.</text>
</comment>
<keyword evidence="2" id="KW-0813">Transport</keyword>
<keyword evidence="8" id="KW-0072">Autophagy</keyword>
<evidence type="ECO:0000256" key="3">
    <source>
        <dbReference type="ARBA" id="ARBA00022490"/>
    </source>
</evidence>
<dbReference type="EC" id="3.4.22.-" evidence="10"/>